<comment type="caution">
    <text evidence="1">The sequence shown here is derived from an EMBL/GenBank/DDBJ whole genome shotgun (WGS) entry which is preliminary data.</text>
</comment>
<organism evidence="1">
    <name type="scientific">bioreactor metagenome</name>
    <dbReference type="NCBI Taxonomy" id="1076179"/>
    <lineage>
        <taxon>unclassified sequences</taxon>
        <taxon>metagenomes</taxon>
        <taxon>ecological metagenomes</taxon>
    </lineage>
</organism>
<dbReference type="AlphaFoldDB" id="A0A645EFW5"/>
<dbReference type="EMBL" id="VSSQ01046355">
    <property type="protein sequence ID" value="MPN00326.1"/>
    <property type="molecule type" value="Genomic_DNA"/>
</dbReference>
<name>A0A645EFW5_9ZZZZ</name>
<reference evidence="1" key="1">
    <citation type="submission" date="2019-08" db="EMBL/GenBank/DDBJ databases">
        <authorList>
            <person name="Kucharzyk K."/>
            <person name="Murdoch R.W."/>
            <person name="Higgins S."/>
            <person name="Loffler F."/>
        </authorList>
    </citation>
    <scope>NUCLEOTIDE SEQUENCE</scope>
</reference>
<protein>
    <submittedName>
        <fullName evidence="1">Uncharacterized protein</fullName>
    </submittedName>
</protein>
<evidence type="ECO:0000313" key="1">
    <source>
        <dbReference type="EMBL" id="MPN00326.1"/>
    </source>
</evidence>
<accession>A0A645EFW5</accession>
<proteinExistence type="predicted"/>
<sequence length="117" mass="13329">MVDQRAALLDDFVRLLGQLKRDRFTYTDTLSKSRDGARLALQTWYNYARDLLLLANQPAAEITNLDREAEMKEIVRKSSPSQTLAILQSIDTALANLESSGHLRLLLDNLFLELPRL</sequence>
<gene>
    <name evidence="1" type="ORF">SDC9_147520</name>
</gene>